<feature type="domain" description="Bacterial Ig" evidence="2">
    <location>
        <begin position="433"/>
        <end position="510"/>
    </location>
</feature>
<dbReference type="SUPFAM" id="SSF69318">
    <property type="entry name" value="Integrin alpha N-terminal domain"/>
    <property type="match status" value="1"/>
</dbReference>
<evidence type="ECO:0000313" key="4">
    <source>
        <dbReference type="Proteomes" id="UP001243195"/>
    </source>
</evidence>
<feature type="domain" description="Bacterial Ig" evidence="2">
    <location>
        <begin position="1081"/>
        <end position="1158"/>
    </location>
</feature>
<feature type="domain" description="Bacterial Ig" evidence="2">
    <location>
        <begin position="1248"/>
        <end position="1321"/>
    </location>
</feature>
<evidence type="ECO:0000313" key="3">
    <source>
        <dbReference type="EMBL" id="MDQ9072002.1"/>
    </source>
</evidence>
<dbReference type="SUPFAM" id="SSF51120">
    <property type="entry name" value="beta-Roll"/>
    <property type="match status" value="1"/>
</dbReference>
<feature type="domain" description="Bacterial Ig" evidence="2">
    <location>
        <begin position="266"/>
        <end position="341"/>
    </location>
</feature>
<comment type="caution">
    <text evidence="3">The sequence shown here is derived from an EMBL/GenBank/DDBJ whole genome shotgun (WGS) entry which is preliminary data.</text>
</comment>
<name>A0AAW8JIZ7_9GAMM</name>
<dbReference type="Pfam" id="PF17936">
    <property type="entry name" value="Big_6"/>
    <property type="match status" value="16"/>
</dbReference>
<sequence length="2573" mass="258492">MTATDAAGNESAPVSTGLADLTAPDAPVMDENNAAGLAGTAEAGSTVTVTDASGHTVTTVADSTGQWSITPNPIAEGTVGTVTATDVAGNMSAPVSTGLSDLTAPNVPVVDENNSAGLAGTAEAGSTVTVTDALGNTVTATADSAGHWSITPNPITDGTEGTVTATDAAGNVSTPVSTGLADLTAPDAPVVDENNAAGLAGTAEAGSTVTVADALGNTVTTVADSAGQWSIIPNPITDGTEGTVTATDVAGNMSAPVSTGLSDLTAPDAPVVDENNAVGLAGTAEAGSIVTVTDALGNTVTATADSAGHWSITPNPIADGTQGTVTATDAAGNTSVPVSTGLADLTAPDAPVVDENNSAGLAGTAEAGSTVTVTDASGNTVTTIADSTGHWSISPNPLEDGTKGIVTATDEAGNTSTPVSTGVLDQTVPDQTAPNAPVVTENNAAGLAGTAEAGSTVTVTDASGNTVTATADSMGHWSITPNPIANGTEGTVTATDAAGNESAPVSTDLADLTAPNAPVVTENNAAGLAGTAEAGSTVTVTDASGKTVTTVADSVGNWSITPNPITNGTEGTVTATDAAGNVSAPASTGLADLTVPDAPTVDENNSSGLSGTAEAGSTVTVSDALGHTVTTVADSNGQWSIIPNPIADGTEGTVTATDAAGNVSAPVSTGLADLTAPDAPVVDENNAAGLAGTAEAGSTVTVTDASGKTVTATADSTGHWLISPNPIADGTQGTVTATDAAGNESAAVSTGLADLTAPNAPVVDENNSTGLAGTAEAGSTVTVSDALGHTVTTVADSNGQWSIIPNPIANGTEGTVTATDAAGNTSTETPTGIAQKTAPDAPVVDENNAAGLSGTAEAGSIVTVTDASGNTVTTIADSTGQWSIIPNPIADGTEGTVTATDEAGNVSTPVSTGLADLTAPDAPTVDENNSVGLAGTAEAGSIVTVTDASGNTVTATANSAGHWSITPNPIADGTEGIVTATDEAGNVSTPVSTGTADLTAPNVPVVDENNSAGLAGTAEAGSTVTVTDASGHTVTTTADSAGHWSITPNPIANGTEGTVTATDAAGNISNETSTGIAQKTAPDAPVVDENNAAGLAGTAEAGSTVTVTDASGNTVTAIADSAGHWSITPNPIANGTEGTVIATDAAGNESTPVSTGTADLTAPNAPVVDENNAAGLAGTAEAGSIVTVTDASGNTVTAIADRAGQWSITPNPIAEGTAGTVTATDEAGNISEPISTGLLGPEVPDQTAPDAPVVDENNSSGLSGTAEAGSTVTVTDALGNTVTAIADSAGNWSITPNPIADGTEGTVTATDEAGNSSDPISTGTAHTAIPAQPEQIIEYLDDVGLVTGIIAIAKPTDDSKPGFEIKVLGTDETATLYIDGKAVDAVYDAKTGTLTPVNDIAEGTHTVSYTITDAYGNESEPSIASNFSVDITAPEQTVVISSVHDDQLPVIGTVENGGFTNDTSPELIGTISQVLNDGDVVSIYRDGVKVGEATVDGFNWTYIDTSGLVTGDYTYTACVEDSVGNSGEFSESYIIHELLTTPTTTIAITGYYDDVGEVQGPITTSNSTTDDRAPMLEGTINGTLAAGEQIAIVDKTTGLTLGYATVDTDTNTWSYDLSSLQNSTTYKYVAYVEDVAGNRGTVSNELDFTVSLGIYVNGQSTIDTTPIITGYVGFDIDPGEYIEVTVNGVTYSSRDGDVVVDPQNNTWYVQIPDVNALGLGKTDVKAVLRTLEGNIVTEDASTNEISIAAIPTVDIGAGSGDTNQKATAVTINTDGTWLIHSNQSMWTSKASDSTNLGEFNIIKILSNSGAGYTGSNYVQNATFIDYNRDGLMDLFTVDSSYQDGQQMFYNKNGVWIPYQVGAYTYAPQTGDFAGDTGTGGSANTWSWYGGIIAIDKDGDGYVDMIIGDQTPNDTGTQGGYGSQIVLNHDGTVTGMDKDGNFALAYGTDSAHRPIGQSQSQTDMELSGVDINNDGIVDFVMHCTNVVANDESFVNSTGAQSNNENRLVVVNGTDNGTWEVTQIVENVFQRNDTDPGIGNGVAMTWADFNGDGYLDLFLARGNESTTTASGVANSNAEYQSRIYFNDGTGKLLFADPNNDGIGNPTGLYNFGDTLAGGSSLAVDWNHDGKIDIIELPGMPGNTGGITAAASTGPINLYINTTTASSVSFVTSNLLLMVGKTTIGSSSDPVTGAISIDLDFDGAKDLLVFTSQGHTQYIANTNTVEDGTSLHARMLDKNGINIFYGNTVQLIDESTGKVISTQIINPQSGNQTNDSTALVDFYGLDASKTYTIKLLSGELGYSWTGISPGASNTCYVFTAEGANQINNASDQGGATNTIGIVGTGYNDTFYATQGTDIYNGAGGSTNISGVKYWSNTGGMDIVDYKYANTTAITVDLSNTAYQNTGFGTAKFVNIEGISGASGNDVFTNSGLDNYFEGRGGNDTFNLTNHGGHDTLIYKLLDSTDATGGNGIDVVNGFFIGTFEATADADRIDINGLLNGYTASGSDGYAAKYINGVATINSGDDISNYLNVYFDGTNTHVQIDKNGTGNYSDLLVMNNVHTDLATLLANHQIIIG</sequence>
<dbReference type="EMBL" id="JAVIDA010000014">
    <property type="protein sequence ID" value="MDQ9072002.1"/>
    <property type="molecule type" value="Genomic_DNA"/>
</dbReference>
<accession>A0AAW8JIZ7</accession>
<reference evidence="3" key="1">
    <citation type="submission" date="2023-08" db="EMBL/GenBank/DDBJ databases">
        <title>Emergence of clinically-relevant ST2 carbapenem-resistant Acinetobacter baumannii strains in hospital sewages in Zhejiang, East of China.</title>
        <authorList>
            <person name="Kaichao C."/>
            <person name="Zhang R."/>
        </authorList>
    </citation>
    <scope>NUCLEOTIDE SEQUENCE</scope>
    <source>
        <strain evidence="3">M-SY-60</strain>
    </source>
</reference>
<feature type="region of interest" description="Disordered" evidence="1">
    <location>
        <begin position="1"/>
        <end position="32"/>
    </location>
</feature>
<dbReference type="NCBIfam" id="NF033510">
    <property type="entry name" value="Ca_tandemer"/>
    <property type="match status" value="16"/>
</dbReference>
<protein>
    <submittedName>
        <fullName evidence="3">Ig-like domain-containing protein</fullName>
    </submittedName>
</protein>
<feature type="compositionally biased region" description="Polar residues" evidence="1">
    <location>
        <begin position="602"/>
        <end position="615"/>
    </location>
</feature>
<proteinExistence type="predicted"/>
<evidence type="ECO:0000259" key="2">
    <source>
        <dbReference type="Pfam" id="PF17936"/>
    </source>
</evidence>
<feature type="domain" description="Bacterial Ig" evidence="2">
    <location>
        <begin position="514"/>
        <end position="589"/>
    </location>
</feature>
<feature type="domain" description="Bacterial Ig" evidence="2">
    <location>
        <begin position="347"/>
        <end position="425"/>
    </location>
</feature>
<feature type="domain" description="Bacterial Ig" evidence="2">
    <location>
        <begin position="757"/>
        <end position="829"/>
    </location>
</feature>
<feature type="domain" description="Bacterial Ig" evidence="2">
    <location>
        <begin position="596"/>
        <end position="670"/>
    </location>
</feature>
<dbReference type="InterPro" id="IPR028994">
    <property type="entry name" value="Integrin_alpha_N"/>
</dbReference>
<feature type="domain" description="Bacterial Ig" evidence="2">
    <location>
        <begin position="919"/>
        <end position="996"/>
    </location>
</feature>
<feature type="domain" description="Bacterial Ig" evidence="2">
    <location>
        <begin position="104"/>
        <end position="179"/>
    </location>
</feature>
<dbReference type="Gene3D" id="2.60.40.10">
    <property type="entry name" value="Immunoglobulins"/>
    <property type="match status" value="20"/>
</dbReference>
<dbReference type="Proteomes" id="UP001243195">
    <property type="component" value="Unassembled WGS sequence"/>
</dbReference>
<feature type="domain" description="Bacterial Ig" evidence="2">
    <location>
        <begin position="1162"/>
        <end position="1235"/>
    </location>
</feature>
<organism evidence="3 4">
    <name type="scientific">Acinetobacter gerneri</name>
    <dbReference type="NCBI Taxonomy" id="202952"/>
    <lineage>
        <taxon>Bacteria</taxon>
        <taxon>Pseudomonadati</taxon>
        <taxon>Pseudomonadota</taxon>
        <taxon>Gammaproteobacteria</taxon>
        <taxon>Moraxellales</taxon>
        <taxon>Moraxellaceae</taxon>
        <taxon>Acinetobacter</taxon>
    </lineage>
</organism>
<feature type="domain" description="Bacterial Ig" evidence="2">
    <location>
        <begin position="1000"/>
        <end position="1073"/>
    </location>
</feature>
<feature type="region of interest" description="Disordered" evidence="1">
    <location>
        <begin position="596"/>
        <end position="615"/>
    </location>
</feature>
<feature type="region of interest" description="Disordered" evidence="1">
    <location>
        <begin position="1225"/>
        <end position="1268"/>
    </location>
</feature>
<feature type="domain" description="Bacterial Ig" evidence="2">
    <location>
        <begin position="676"/>
        <end position="751"/>
    </location>
</feature>
<evidence type="ECO:0000256" key="1">
    <source>
        <dbReference type="SAM" id="MobiDB-lite"/>
    </source>
</evidence>
<gene>
    <name evidence="3" type="ORF">RFH51_11090</name>
</gene>
<dbReference type="RefSeq" id="WP_308956499.1">
    <property type="nucleotide sequence ID" value="NZ_JAVICY010000017.1"/>
</dbReference>
<feature type="domain" description="Bacterial Ig" evidence="2">
    <location>
        <begin position="185"/>
        <end position="260"/>
    </location>
</feature>
<feature type="domain" description="Bacterial Ig" evidence="2">
    <location>
        <begin position="23"/>
        <end position="98"/>
    </location>
</feature>
<dbReference type="InterPro" id="IPR013783">
    <property type="entry name" value="Ig-like_fold"/>
</dbReference>
<feature type="compositionally biased region" description="Polar residues" evidence="1">
    <location>
        <begin position="1256"/>
        <end position="1268"/>
    </location>
</feature>
<dbReference type="InterPro" id="IPR011049">
    <property type="entry name" value="Serralysin-like_metalloprot_C"/>
</dbReference>
<dbReference type="InterPro" id="IPR041498">
    <property type="entry name" value="Big_6"/>
</dbReference>
<feature type="domain" description="Bacterial Ig" evidence="2">
    <location>
        <begin position="838"/>
        <end position="913"/>
    </location>
</feature>